<feature type="region of interest" description="Disordered" evidence="1">
    <location>
        <begin position="62"/>
        <end position="85"/>
    </location>
</feature>
<name>A0A6J7FXP7_9ZZZZ</name>
<evidence type="ECO:0000256" key="1">
    <source>
        <dbReference type="SAM" id="MobiDB-lite"/>
    </source>
</evidence>
<proteinExistence type="predicted"/>
<sequence length="85" mass="9507">MQQQMVGMYDVEVAGSSPKYRHRACALRHLRREPAEGMQRLLALTMDSDALRQVEWKERQAGGTPPLFGVAATGRTQSDGHAQRL</sequence>
<dbReference type="AlphaFoldDB" id="A0A6J7FXP7"/>
<organism evidence="2">
    <name type="scientific">freshwater metagenome</name>
    <dbReference type="NCBI Taxonomy" id="449393"/>
    <lineage>
        <taxon>unclassified sequences</taxon>
        <taxon>metagenomes</taxon>
        <taxon>ecological metagenomes</taxon>
    </lineage>
</organism>
<feature type="compositionally biased region" description="Polar residues" evidence="1">
    <location>
        <begin position="74"/>
        <end position="85"/>
    </location>
</feature>
<reference evidence="2" key="1">
    <citation type="submission" date="2020-05" db="EMBL/GenBank/DDBJ databases">
        <authorList>
            <person name="Chiriac C."/>
            <person name="Salcher M."/>
            <person name="Ghai R."/>
            <person name="Kavagutti S V."/>
        </authorList>
    </citation>
    <scope>NUCLEOTIDE SEQUENCE</scope>
</reference>
<evidence type="ECO:0000313" key="2">
    <source>
        <dbReference type="EMBL" id="CAB4897410.1"/>
    </source>
</evidence>
<protein>
    <submittedName>
        <fullName evidence="2">Unannotated protein</fullName>
    </submittedName>
</protein>
<accession>A0A6J7FXP7</accession>
<gene>
    <name evidence="2" type="ORF">UFOPK3472_02266</name>
</gene>
<dbReference type="EMBL" id="CAFBLX010000159">
    <property type="protein sequence ID" value="CAB4897410.1"/>
    <property type="molecule type" value="Genomic_DNA"/>
</dbReference>